<dbReference type="PROSITE" id="PS51846">
    <property type="entry name" value="CNNM"/>
    <property type="match status" value="1"/>
</dbReference>
<evidence type="ECO:0000259" key="8">
    <source>
        <dbReference type="PROSITE" id="PS51846"/>
    </source>
</evidence>
<protein>
    <submittedName>
        <fullName evidence="9">Hemolysins and related protein containing CBS domains</fullName>
    </submittedName>
</protein>
<dbReference type="InterPro" id="IPR002550">
    <property type="entry name" value="CNNM"/>
</dbReference>
<dbReference type="EMBL" id="CP018477">
    <property type="protein sequence ID" value="ASV74561.1"/>
    <property type="molecule type" value="Genomic_DNA"/>
</dbReference>
<dbReference type="PROSITE" id="PS51371">
    <property type="entry name" value="CBS"/>
    <property type="match status" value="1"/>
</dbReference>
<dbReference type="Pfam" id="PF03471">
    <property type="entry name" value="CorC_HlyC"/>
    <property type="match status" value="1"/>
</dbReference>
<organism evidence="9 10">
    <name type="scientific">Thermogutta terrifontis</name>
    <dbReference type="NCBI Taxonomy" id="1331910"/>
    <lineage>
        <taxon>Bacteria</taxon>
        <taxon>Pseudomonadati</taxon>
        <taxon>Planctomycetota</taxon>
        <taxon>Planctomycetia</taxon>
        <taxon>Pirellulales</taxon>
        <taxon>Thermoguttaceae</taxon>
        <taxon>Thermogutta</taxon>
    </lineage>
</organism>
<feature type="transmembrane region" description="Helical" evidence="6">
    <location>
        <begin position="61"/>
        <end position="84"/>
    </location>
</feature>
<dbReference type="SUPFAM" id="SSF54631">
    <property type="entry name" value="CBS-domain pair"/>
    <property type="match status" value="1"/>
</dbReference>
<dbReference type="InterPro" id="IPR016169">
    <property type="entry name" value="FAD-bd_PCMH_sub2"/>
</dbReference>
<dbReference type="AlphaFoldDB" id="A0A286RF25"/>
<keyword evidence="4 6" id="KW-0812">Transmembrane</keyword>
<dbReference type="Pfam" id="PF01595">
    <property type="entry name" value="CNNM"/>
    <property type="match status" value="1"/>
</dbReference>
<feature type="domain" description="CNNM transmembrane" evidence="8">
    <location>
        <begin position="2"/>
        <end position="191"/>
    </location>
</feature>
<keyword evidence="1" id="KW-0677">Repeat</keyword>
<evidence type="ECO:0000256" key="6">
    <source>
        <dbReference type="SAM" id="Phobius"/>
    </source>
</evidence>
<keyword evidence="2 3" id="KW-0129">CBS domain</keyword>
<evidence type="ECO:0000313" key="10">
    <source>
        <dbReference type="Proteomes" id="UP000215086"/>
    </source>
</evidence>
<dbReference type="Proteomes" id="UP000215086">
    <property type="component" value="Chromosome"/>
</dbReference>
<keyword evidence="4 6" id="KW-0472">Membrane</keyword>
<evidence type="ECO:0000256" key="5">
    <source>
        <dbReference type="SAM" id="MobiDB-lite"/>
    </source>
</evidence>
<dbReference type="InterPro" id="IPR000644">
    <property type="entry name" value="CBS_dom"/>
</dbReference>
<evidence type="ECO:0000313" key="9">
    <source>
        <dbReference type="EMBL" id="ASV74561.1"/>
    </source>
</evidence>
<feature type="region of interest" description="Disordered" evidence="5">
    <location>
        <begin position="264"/>
        <end position="286"/>
    </location>
</feature>
<feature type="domain" description="CBS" evidence="7">
    <location>
        <begin position="297"/>
        <end position="356"/>
    </location>
</feature>
<dbReference type="Gene3D" id="3.30.465.10">
    <property type="match status" value="1"/>
</dbReference>
<accession>A0A286RF25</accession>
<evidence type="ECO:0000259" key="7">
    <source>
        <dbReference type="PROSITE" id="PS51371"/>
    </source>
</evidence>
<dbReference type="GO" id="GO:0050660">
    <property type="term" value="F:flavin adenine dinucleotide binding"/>
    <property type="evidence" value="ECO:0007669"/>
    <property type="project" value="InterPro"/>
</dbReference>
<dbReference type="GO" id="GO:0005886">
    <property type="term" value="C:plasma membrane"/>
    <property type="evidence" value="ECO:0007669"/>
    <property type="project" value="TreeGrafter"/>
</dbReference>
<keyword evidence="10" id="KW-1185">Reference proteome</keyword>
<evidence type="ECO:0000256" key="1">
    <source>
        <dbReference type="ARBA" id="ARBA00022737"/>
    </source>
</evidence>
<dbReference type="PANTHER" id="PTHR22777:SF17">
    <property type="entry name" value="UPF0053 PROTEIN SLL0260"/>
    <property type="match status" value="1"/>
</dbReference>
<keyword evidence="4 6" id="KW-1133">Transmembrane helix</keyword>
<reference evidence="9 10" key="1">
    <citation type="journal article" name="Front. Microbiol.">
        <title>Sugar Metabolism of the First Thermophilic Planctomycete Thermogutta terrifontis: Comparative Genomic and Transcriptomic Approaches.</title>
        <authorList>
            <person name="Elcheninov A.G."/>
            <person name="Menzel P."/>
            <person name="Gudbergsdottir S.R."/>
            <person name="Slesarev A.I."/>
            <person name="Kadnikov V.V."/>
            <person name="Krogh A."/>
            <person name="Bonch-Osmolovskaya E.A."/>
            <person name="Peng X."/>
            <person name="Kublanov I.V."/>
        </authorList>
    </citation>
    <scope>NUCLEOTIDE SEQUENCE [LARGE SCALE GENOMIC DNA]</scope>
    <source>
        <strain evidence="9 10">R1</strain>
    </source>
</reference>
<dbReference type="SUPFAM" id="SSF56176">
    <property type="entry name" value="FAD-binding/transporter-associated domain-like"/>
    <property type="match status" value="1"/>
</dbReference>
<evidence type="ECO:0000256" key="4">
    <source>
        <dbReference type="PROSITE-ProRule" id="PRU01193"/>
    </source>
</evidence>
<dbReference type="KEGG" id="ttf:THTE_1959"/>
<name>A0A286RF25_9BACT</name>
<sequence length="450" mass="50263">MSMLSLIPFLIVMGALAVLSACFSAAEAAFFSLRRQDTQRLATFGWTGRLASYLANRGEHLLTAILFCNLLVNVAYFTMSSVITLHWQRQGNIQQAGVFASLSILVLIFFSEMLPKSLAAQRPVASALILAFPIYMAVRLTNPLLPVLRGIAISIRRVFWPGFKPEPFLRVRELEKAVRFSQEAAAVLEDEQHVLENLVQLSDLRAEDVMQPRTEVRIFHRPVSPPEAKAAFSVSKYLFIVEQEDEAFTAAISSRTLMRAAQRTVSADEPQPNVLPASDQSNTTESEGLDSVDLAVWAEPVAYVPWNVTAAQVLQTLVDEHRDVAAVVNEYGETVGIITLEDLLSRIFTRETSRSEQFFGRRPILPVQPGVWHVTGLTSVYRLCRYFGLEHPEEASRTVAGIFQDQLGRLPKPGDICRWGPFELRAIQVGRRGVILAELRRCDHAKETGE</sequence>
<dbReference type="InterPro" id="IPR046342">
    <property type="entry name" value="CBS_dom_sf"/>
</dbReference>
<evidence type="ECO:0000256" key="2">
    <source>
        <dbReference type="ARBA" id="ARBA00023122"/>
    </source>
</evidence>
<dbReference type="SMART" id="SM01091">
    <property type="entry name" value="CorC_HlyC"/>
    <property type="match status" value="1"/>
</dbReference>
<dbReference type="InterPro" id="IPR036318">
    <property type="entry name" value="FAD-bd_PCMH-like_sf"/>
</dbReference>
<feature type="transmembrane region" description="Helical" evidence="6">
    <location>
        <begin position="120"/>
        <end position="138"/>
    </location>
</feature>
<gene>
    <name evidence="9" type="ORF">THTE_1959</name>
</gene>
<dbReference type="Gene3D" id="3.10.580.10">
    <property type="entry name" value="CBS-domain"/>
    <property type="match status" value="1"/>
</dbReference>
<dbReference type="Pfam" id="PF00571">
    <property type="entry name" value="CBS"/>
    <property type="match status" value="1"/>
</dbReference>
<feature type="transmembrane region" description="Helical" evidence="6">
    <location>
        <begin position="96"/>
        <end position="114"/>
    </location>
</feature>
<evidence type="ECO:0000256" key="3">
    <source>
        <dbReference type="PROSITE-ProRule" id="PRU00703"/>
    </source>
</evidence>
<dbReference type="PANTHER" id="PTHR22777">
    <property type="entry name" value="HEMOLYSIN-RELATED"/>
    <property type="match status" value="1"/>
</dbReference>
<proteinExistence type="predicted"/>
<dbReference type="InterPro" id="IPR005170">
    <property type="entry name" value="Transptr-assoc_dom"/>
</dbReference>